<dbReference type="EMBL" id="CP039370">
    <property type="protein sequence ID" value="QPJ58578.1"/>
    <property type="molecule type" value="Genomic_DNA"/>
</dbReference>
<dbReference type="PANTHER" id="PTHR42879">
    <property type="entry name" value="3-OXOACYL-(ACYL-CARRIER-PROTEIN) REDUCTASE"/>
    <property type="match status" value="1"/>
</dbReference>
<proteinExistence type="inferred from homology"/>
<gene>
    <name evidence="2" type="ORF">E5P55_01335</name>
</gene>
<evidence type="ECO:0000313" key="2">
    <source>
        <dbReference type="EMBL" id="QPJ58578.1"/>
    </source>
</evidence>
<name>A0A7T0BRT4_9BACT</name>
<accession>A0A7T0BRT4</accession>
<evidence type="ECO:0000256" key="1">
    <source>
        <dbReference type="ARBA" id="ARBA00006484"/>
    </source>
</evidence>
<dbReference type="InterPro" id="IPR050259">
    <property type="entry name" value="SDR"/>
</dbReference>
<keyword evidence="3" id="KW-1185">Reference proteome</keyword>
<dbReference type="KEGG" id="psup:E5P55_01335"/>
<dbReference type="InterPro" id="IPR036291">
    <property type="entry name" value="NAD(P)-bd_dom_sf"/>
</dbReference>
<dbReference type="AlphaFoldDB" id="A0A7T0BRT4"/>
<dbReference type="Proteomes" id="UP000594451">
    <property type="component" value="Chromosome"/>
</dbReference>
<dbReference type="PANTHER" id="PTHR42879:SF2">
    <property type="entry name" value="3-OXOACYL-[ACYL-CARRIER-PROTEIN] REDUCTASE FABG"/>
    <property type="match status" value="1"/>
</dbReference>
<dbReference type="InterPro" id="IPR002347">
    <property type="entry name" value="SDR_fam"/>
</dbReference>
<reference evidence="2 3" key="1">
    <citation type="journal article" date="2020" name="Sci. Rep.">
        <title>Morphology, ultrastructure, genomics, and phylogeny of Euplotes vanleeuwenhoeki sp. nov. and its ultra-reduced endosymbiont Candidatus Pinguicoccus supinus sp. nov.</title>
        <authorList>
            <person name="Serra V."/>
            <person name="Gammuto L."/>
            <person name="Nitla V."/>
            <person name="Castelli M."/>
            <person name="Lanzoni O."/>
            <person name="Sassera D."/>
            <person name="Bandi C."/>
            <person name="Sandeep B.V."/>
            <person name="Verni F."/>
            <person name="Modeo L."/>
            <person name="Petroni G."/>
        </authorList>
    </citation>
    <scope>NUCLEOTIDE SEQUENCE [LARGE SCALE GENOMIC DNA]</scope>
    <source>
        <strain evidence="2 3">KKR18_Esm</strain>
    </source>
</reference>
<protein>
    <submittedName>
        <fullName evidence="2">SDR family NAD(P)-dependent oxidoreductase</fullName>
    </submittedName>
</protein>
<dbReference type="Pfam" id="PF00106">
    <property type="entry name" value="adh_short"/>
    <property type="match status" value="1"/>
</dbReference>
<dbReference type="Gene3D" id="3.40.50.720">
    <property type="entry name" value="NAD(P)-binding Rossmann-like Domain"/>
    <property type="match status" value="1"/>
</dbReference>
<dbReference type="SUPFAM" id="SSF51735">
    <property type="entry name" value="NAD(P)-binding Rossmann-fold domains"/>
    <property type="match status" value="1"/>
</dbReference>
<organism evidence="2 3">
    <name type="scientific">Candidatus Pinguicoccus supinus</name>
    <dbReference type="NCBI Taxonomy" id="2529394"/>
    <lineage>
        <taxon>Bacteria</taxon>
        <taxon>Pseudomonadati</taxon>
        <taxon>Verrucomicrobiota</taxon>
        <taxon>Candidatus Pinguicoccus</taxon>
    </lineage>
</organism>
<sequence>MHITKKTVLITGSSRGIGESILNLFFKNLIEYNIICVSKTFKIYELNFKKYNKQLFGFCVDVSNYFFVKMLSKKITFLGLNGVDILINNAGIIRDNLILKMSVED</sequence>
<evidence type="ECO:0000313" key="3">
    <source>
        <dbReference type="Proteomes" id="UP000594451"/>
    </source>
</evidence>
<comment type="similarity">
    <text evidence="1">Belongs to the short-chain dehydrogenases/reductases (SDR) family.</text>
</comment>
<dbReference type="PRINTS" id="PR00081">
    <property type="entry name" value="GDHRDH"/>
</dbReference>